<sequence length="306" mass="32813">MVRKIGIIGMGNVGAALAHGLIAQGIGDHYVLIDPREDKVVADQLDFQDAMVNHSHFAQLTVNDYSALSDADIVVSALGNIQLQHNASEDRFAEFSFMQKEVPQVAASLKQSGFKGILLVISNPVDAVSALYQALTGFPKNRVIGTGTLLDTARMKRVVGERLGINPKSVSGYNLGEHGNSQFTAWSQVKVKGQAITDVLSQEELSDLAYASMKGGHTVFYGKGYTSYGIAATAITIIQTILSDAQGELVVSSYHDALGTYVGYPAIIGREGKIGSIDLRLTSGEDQQLQVSAKLIRDRVSEALEK</sequence>
<dbReference type="PIRSF" id="PIRSF000102">
    <property type="entry name" value="Lac_mal_DH"/>
    <property type="match status" value="1"/>
</dbReference>
<accession>A0A239X886</accession>
<organism evidence="10 11">
    <name type="scientific">Streptococcus acidominimus</name>
    <dbReference type="NCBI Taxonomy" id="1326"/>
    <lineage>
        <taxon>Bacteria</taxon>
        <taxon>Bacillati</taxon>
        <taxon>Bacillota</taxon>
        <taxon>Bacilli</taxon>
        <taxon>Lactobacillales</taxon>
        <taxon>Streptococcaceae</taxon>
        <taxon>Streptococcus</taxon>
    </lineage>
</organism>
<keyword evidence="3" id="KW-0597">Phosphoprotein</keyword>
<feature type="active site" description="Proton acceptor" evidence="5">
    <location>
        <position position="178"/>
    </location>
</feature>
<evidence type="ECO:0000256" key="1">
    <source>
        <dbReference type="ARBA" id="ARBA00006054"/>
    </source>
</evidence>
<feature type="domain" description="Lactate/malate dehydrogenase N-terminal" evidence="8">
    <location>
        <begin position="4"/>
        <end position="145"/>
    </location>
</feature>
<dbReference type="PANTHER" id="PTHR43128:SF31">
    <property type="entry name" value="L-LACTATE DEHYDROGENASE"/>
    <property type="match status" value="1"/>
</dbReference>
<evidence type="ECO:0000313" key="10">
    <source>
        <dbReference type="EMBL" id="SNV42931.1"/>
    </source>
</evidence>
<feature type="binding site" evidence="6">
    <location>
        <position position="34"/>
    </location>
    <ligand>
        <name>NAD(+)</name>
        <dbReference type="ChEBI" id="CHEBI:57540"/>
    </ligand>
</feature>
<dbReference type="Proteomes" id="UP000215144">
    <property type="component" value="Chromosome 1"/>
</dbReference>
<dbReference type="PANTHER" id="PTHR43128">
    <property type="entry name" value="L-2-HYDROXYCARBOXYLATE DEHYDROGENASE (NAD(P)(+))"/>
    <property type="match status" value="1"/>
</dbReference>
<gene>
    <name evidence="10" type="primary">hdhL</name>
    <name evidence="10" type="ORF">SAMEA4504048_01611</name>
</gene>
<dbReference type="Pfam" id="PF02866">
    <property type="entry name" value="Ldh_1_C"/>
    <property type="match status" value="1"/>
</dbReference>
<dbReference type="Gene3D" id="3.40.50.720">
    <property type="entry name" value="NAD(P)-binding Rossmann-like Domain"/>
    <property type="match status" value="1"/>
</dbReference>
<keyword evidence="4 7" id="KW-0560">Oxidoreductase</keyword>
<dbReference type="PRINTS" id="PR00086">
    <property type="entry name" value="LLDHDRGNASE"/>
</dbReference>
<dbReference type="PROSITE" id="PS00064">
    <property type="entry name" value="L_LDH"/>
    <property type="match status" value="1"/>
</dbReference>
<evidence type="ECO:0000313" key="11">
    <source>
        <dbReference type="Proteomes" id="UP000215144"/>
    </source>
</evidence>
<dbReference type="GO" id="GO:0004459">
    <property type="term" value="F:L-lactate dehydrogenase (NAD+) activity"/>
    <property type="evidence" value="ECO:0007669"/>
    <property type="project" value="InterPro"/>
</dbReference>
<keyword evidence="2" id="KW-0021">Allosteric enzyme</keyword>
<dbReference type="SUPFAM" id="SSF56327">
    <property type="entry name" value="LDH C-terminal domain-like"/>
    <property type="match status" value="1"/>
</dbReference>
<evidence type="ECO:0000256" key="4">
    <source>
        <dbReference type="ARBA" id="ARBA00023002"/>
    </source>
</evidence>
<dbReference type="GO" id="GO:0006089">
    <property type="term" value="P:lactate metabolic process"/>
    <property type="evidence" value="ECO:0007669"/>
    <property type="project" value="TreeGrafter"/>
</dbReference>
<evidence type="ECO:0000256" key="5">
    <source>
        <dbReference type="PIRSR" id="PIRSR000102-1"/>
    </source>
</evidence>
<dbReference type="AlphaFoldDB" id="A0A239X886"/>
<dbReference type="SUPFAM" id="SSF51735">
    <property type="entry name" value="NAD(P)-binding Rossmann-fold domains"/>
    <property type="match status" value="1"/>
</dbReference>
<dbReference type="InterPro" id="IPR015955">
    <property type="entry name" value="Lactate_DH/Glyco_Ohase_4_C"/>
</dbReference>
<keyword evidence="6" id="KW-0520">NAD</keyword>
<evidence type="ECO:0000259" key="8">
    <source>
        <dbReference type="Pfam" id="PF00056"/>
    </source>
</evidence>
<dbReference type="RefSeq" id="WP_095123098.1">
    <property type="nucleotide sequence ID" value="NZ_LT906454.1"/>
</dbReference>
<feature type="binding site" evidence="6">
    <location>
        <begin position="121"/>
        <end position="123"/>
    </location>
    <ligand>
        <name>NAD(+)</name>
        <dbReference type="ChEBI" id="CHEBI:57540"/>
    </ligand>
</feature>
<evidence type="ECO:0000256" key="3">
    <source>
        <dbReference type="ARBA" id="ARBA00022553"/>
    </source>
</evidence>
<protein>
    <submittedName>
        <fullName evidence="10">L-2-hydroxyisocaproate dehydrogenase</fullName>
        <ecNumber evidence="10">1.1.1.-</ecNumber>
    </submittedName>
</protein>
<dbReference type="CDD" id="cd05291">
    <property type="entry name" value="HicDH_like"/>
    <property type="match status" value="1"/>
</dbReference>
<dbReference type="OrthoDB" id="9802969at2"/>
<proteinExistence type="inferred from homology"/>
<dbReference type="InterPro" id="IPR018177">
    <property type="entry name" value="L-lactate_DH_AS"/>
</dbReference>
<name>A0A239X886_STRAI</name>
<dbReference type="EMBL" id="LT906454">
    <property type="protein sequence ID" value="SNV42931.1"/>
    <property type="molecule type" value="Genomic_DNA"/>
</dbReference>
<evidence type="ECO:0000259" key="9">
    <source>
        <dbReference type="Pfam" id="PF02866"/>
    </source>
</evidence>
<dbReference type="InterPro" id="IPR036291">
    <property type="entry name" value="NAD(P)-bd_dom_sf"/>
</dbReference>
<comment type="similarity">
    <text evidence="1">Belongs to the LDH/MDH superfamily. LDH family.</text>
</comment>
<dbReference type="InterPro" id="IPR022383">
    <property type="entry name" value="Lactate/malate_DH_C"/>
</dbReference>
<dbReference type="Gene3D" id="3.90.110.10">
    <property type="entry name" value="Lactate dehydrogenase/glycoside hydrolase, family 4, C-terminal"/>
    <property type="match status" value="1"/>
</dbReference>
<dbReference type="Pfam" id="PF00056">
    <property type="entry name" value="Ldh_1_N"/>
    <property type="match status" value="1"/>
</dbReference>
<evidence type="ECO:0000256" key="6">
    <source>
        <dbReference type="PIRSR" id="PIRSR000102-3"/>
    </source>
</evidence>
<dbReference type="InterPro" id="IPR001236">
    <property type="entry name" value="Lactate/malate_DH_N"/>
</dbReference>
<dbReference type="KEGG" id="saco:SAME_01611"/>
<reference evidence="10 11" key="1">
    <citation type="submission" date="2017-06" db="EMBL/GenBank/DDBJ databases">
        <authorList>
            <consortium name="Pathogen Informatics"/>
        </authorList>
    </citation>
    <scope>NUCLEOTIDE SEQUENCE [LARGE SCALE GENOMIC DNA]</scope>
    <source>
        <strain evidence="10 11">NCTC11291</strain>
    </source>
</reference>
<dbReference type="EC" id="1.1.1.-" evidence="10"/>
<dbReference type="InterPro" id="IPR001557">
    <property type="entry name" value="L-lactate/malate_DH"/>
</dbReference>
<feature type="binding site" evidence="6">
    <location>
        <begin position="9"/>
        <end position="14"/>
    </location>
    <ligand>
        <name>NAD(+)</name>
        <dbReference type="ChEBI" id="CHEBI:57540"/>
    </ligand>
</feature>
<evidence type="ECO:0000256" key="2">
    <source>
        <dbReference type="ARBA" id="ARBA00022533"/>
    </source>
</evidence>
<feature type="domain" description="Lactate/malate dehydrogenase C-terminal" evidence="9">
    <location>
        <begin position="148"/>
        <end position="305"/>
    </location>
</feature>
<evidence type="ECO:0000256" key="7">
    <source>
        <dbReference type="RuleBase" id="RU003369"/>
    </source>
</evidence>